<feature type="region of interest" description="Disordered" evidence="1">
    <location>
        <begin position="28"/>
        <end position="75"/>
    </location>
</feature>
<gene>
    <name evidence="2" type="ORF">MIMGU_mgv1a019617mg</name>
</gene>
<evidence type="ECO:0000256" key="1">
    <source>
        <dbReference type="SAM" id="MobiDB-lite"/>
    </source>
</evidence>
<evidence type="ECO:0000313" key="3">
    <source>
        <dbReference type="Proteomes" id="UP000030748"/>
    </source>
</evidence>
<dbReference type="eggNOG" id="ENOG502SFJG">
    <property type="taxonomic scope" value="Eukaryota"/>
</dbReference>
<organism evidence="2 3">
    <name type="scientific">Erythranthe guttata</name>
    <name type="common">Yellow monkey flower</name>
    <name type="synonym">Mimulus guttatus</name>
    <dbReference type="NCBI Taxonomy" id="4155"/>
    <lineage>
        <taxon>Eukaryota</taxon>
        <taxon>Viridiplantae</taxon>
        <taxon>Streptophyta</taxon>
        <taxon>Embryophyta</taxon>
        <taxon>Tracheophyta</taxon>
        <taxon>Spermatophyta</taxon>
        <taxon>Magnoliopsida</taxon>
        <taxon>eudicotyledons</taxon>
        <taxon>Gunneridae</taxon>
        <taxon>Pentapetalae</taxon>
        <taxon>asterids</taxon>
        <taxon>lamiids</taxon>
        <taxon>Lamiales</taxon>
        <taxon>Phrymaceae</taxon>
        <taxon>Erythranthe</taxon>
    </lineage>
</organism>
<dbReference type="PANTHER" id="PTHR36619">
    <property type="entry name" value="OS04G0208900 PROTEIN"/>
    <property type="match status" value="1"/>
</dbReference>
<keyword evidence="3" id="KW-1185">Reference proteome</keyword>
<accession>A0A022RGV0</accession>
<protein>
    <submittedName>
        <fullName evidence="2">Uncharacterized protein</fullName>
    </submittedName>
</protein>
<dbReference type="EMBL" id="KI630443">
    <property type="protein sequence ID" value="EYU39627.1"/>
    <property type="molecule type" value="Genomic_DNA"/>
</dbReference>
<proteinExistence type="predicted"/>
<dbReference type="AlphaFoldDB" id="A0A022RGV0"/>
<dbReference type="PANTHER" id="PTHR36619:SF3">
    <property type="entry name" value="TRANSMEMBRANE PROTEIN"/>
    <property type="match status" value="1"/>
</dbReference>
<name>A0A022RGV0_ERYGU</name>
<sequence>MGATSASRTLGAKTEDYTTFKPKITKEKHGFGGKQVEGCLPKGRRHSSAPSRYINDQPLGSTLCASSNNHQVKKP</sequence>
<dbReference type="Proteomes" id="UP000030748">
    <property type="component" value="Unassembled WGS sequence"/>
</dbReference>
<evidence type="ECO:0000313" key="2">
    <source>
        <dbReference type="EMBL" id="EYU39627.1"/>
    </source>
</evidence>
<reference evidence="2 3" key="1">
    <citation type="journal article" date="2013" name="Proc. Natl. Acad. Sci. U.S.A.">
        <title>Fine-scale variation in meiotic recombination in Mimulus inferred from population shotgun sequencing.</title>
        <authorList>
            <person name="Hellsten U."/>
            <person name="Wright K.M."/>
            <person name="Jenkins J."/>
            <person name="Shu S."/>
            <person name="Yuan Y."/>
            <person name="Wessler S.R."/>
            <person name="Schmutz J."/>
            <person name="Willis J.H."/>
            <person name="Rokhsar D.S."/>
        </authorList>
    </citation>
    <scope>NUCLEOTIDE SEQUENCE [LARGE SCALE GENOMIC DNA]</scope>
    <source>
        <strain evidence="3">cv. DUN x IM62</strain>
    </source>
</reference>
<feature type="compositionally biased region" description="Polar residues" evidence="1">
    <location>
        <begin position="58"/>
        <end position="75"/>
    </location>
</feature>